<dbReference type="PROSITE" id="PS00464">
    <property type="entry name" value="RIBOSOMAL_L22"/>
    <property type="match status" value="1"/>
</dbReference>
<evidence type="ECO:0000313" key="12">
    <source>
        <dbReference type="EMBL" id="MBI3631084.1"/>
    </source>
</evidence>
<evidence type="ECO:0000256" key="2">
    <source>
        <dbReference type="ARBA" id="ARBA00022730"/>
    </source>
</evidence>
<dbReference type="HAMAP" id="MF_01331_B">
    <property type="entry name" value="Ribosomal_uL22_B"/>
    <property type="match status" value="1"/>
</dbReference>
<dbReference type="AlphaFoldDB" id="A0A932QYB4"/>
<keyword evidence="4 7" id="KW-0689">Ribosomal protein</keyword>
<dbReference type="NCBIfam" id="TIGR01044">
    <property type="entry name" value="rplV_bact"/>
    <property type="match status" value="1"/>
</dbReference>
<dbReference type="GO" id="GO:0019843">
    <property type="term" value="F:rRNA binding"/>
    <property type="evidence" value="ECO:0007669"/>
    <property type="project" value="UniProtKB-UniRule"/>
</dbReference>
<dbReference type="InterPro" id="IPR001063">
    <property type="entry name" value="Ribosomal_uL22"/>
</dbReference>
<sequence>MDIKGSINYLHIAPRKVRLVGNAIRGMEVIRAQMMLRQMPQRSGVPFLKLLQSVTANAVHNFQLGSQSFYIKEVRVDPGPVAKRFRPRAFGRASQIKKRTSHVRIVLGIKEEVSGTQTPTSRVQSEPIVRDLALTDISSGSSGRSPRGKTRETSSPTRGRKSPAGFVKKIFQRKVI</sequence>
<gene>
    <name evidence="7 12" type="primary">rplV</name>
    <name evidence="12" type="ORF">HY221_01995</name>
</gene>
<evidence type="ECO:0000256" key="5">
    <source>
        <dbReference type="ARBA" id="ARBA00023274"/>
    </source>
</evidence>
<dbReference type="GO" id="GO:0006412">
    <property type="term" value="P:translation"/>
    <property type="evidence" value="ECO:0007669"/>
    <property type="project" value="UniProtKB-UniRule"/>
</dbReference>
<dbReference type="EMBL" id="JACQCR010000044">
    <property type="protein sequence ID" value="MBI3631084.1"/>
    <property type="molecule type" value="Genomic_DNA"/>
</dbReference>
<keyword evidence="3 7" id="KW-0694">RNA-binding</keyword>
<dbReference type="InterPro" id="IPR018260">
    <property type="entry name" value="Ribosomal_uL22_CS"/>
</dbReference>
<dbReference type="PANTHER" id="PTHR13501:SF8">
    <property type="entry name" value="LARGE RIBOSOMAL SUBUNIT PROTEIN UL22M"/>
    <property type="match status" value="1"/>
</dbReference>
<evidence type="ECO:0000256" key="8">
    <source>
        <dbReference type="RuleBase" id="RU004005"/>
    </source>
</evidence>
<comment type="function">
    <text evidence="7 10">This protein binds specifically to 23S rRNA; its binding is stimulated by other ribosomal proteins, e.g., L4, L17, and L20. It is important during the early stages of 50S assembly. It makes multiple contacts with different domains of the 23S rRNA in the assembled 50S subunit and ribosome.</text>
</comment>
<comment type="caution">
    <text evidence="12">The sequence shown here is derived from an EMBL/GenBank/DDBJ whole genome shotgun (WGS) entry which is preliminary data.</text>
</comment>
<evidence type="ECO:0000256" key="1">
    <source>
        <dbReference type="ARBA" id="ARBA00009451"/>
    </source>
</evidence>
<dbReference type="InterPro" id="IPR005727">
    <property type="entry name" value="Ribosomal_uL22_bac/chlpt-type"/>
</dbReference>
<comment type="function">
    <text evidence="7">The globular domain of the protein is located near the polypeptide exit tunnel on the outside of the subunit, while an extended beta-hairpin is found that lines the wall of the exit tunnel in the center of the 70S ribosome.</text>
</comment>
<keyword evidence="2 7" id="KW-0699">rRNA-binding</keyword>
<dbReference type="SUPFAM" id="SSF54843">
    <property type="entry name" value="Ribosomal protein L22"/>
    <property type="match status" value="1"/>
</dbReference>
<feature type="region of interest" description="Disordered" evidence="11">
    <location>
        <begin position="134"/>
        <end position="166"/>
    </location>
</feature>
<keyword evidence="5 7" id="KW-0687">Ribonucleoprotein</keyword>
<evidence type="ECO:0000256" key="10">
    <source>
        <dbReference type="RuleBase" id="RU004008"/>
    </source>
</evidence>
<comment type="similarity">
    <text evidence="1 7 8">Belongs to the universal ribosomal protein uL22 family.</text>
</comment>
<dbReference type="PANTHER" id="PTHR13501">
    <property type="entry name" value="CHLOROPLAST 50S RIBOSOMAL PROTEIN L22-RELATED"/>
    <property type="match status" value="1"/>
</dbReference>
<evidence type="ECO:0000313" key="13">
    <source>
        <dbReference type="Proteomes" id="UP000753196"/>
    </source>
</evidence>
<protein>
    <recommendedName>
        <fullName evidence="6 7">Large ribosomal subunit protein uL22</fullName>
    </recommendedName>
</protein>
<dbReference type="InterPro" id="IPR047867">
    <property type="entry name" value="Ribosomal_uL22_bac/org-type"/>
</dbReference>
<evidence type="ECO:0000256" key="4">
    <source>
        <dbReference type="ARBA" id="ARBA00022980"/>
    </source>
</evidence>
<dbReference type="Proteomes" id="UP000753196">
    <property type="component" value="Unassembled WGS sequence"/>
</dbReference>
<name>A0A932QYB4_9BACT</name>
<evidence type="ECO:0000256" key="7">
    <source>
        <dbReference type="HAMAP-Rule" id="MF_01331"/>
    </source>
</evidence>
<dbReference type="Gene3D" id="3.90.470.10">
    <property type="entry name" value="Ribosomal protein L22/L17"/>
    <property type="match status" value="1"/>
</dbReference>
<dbReference type="Pfam" id="PF00237">
    <property type="entry name" value="Ribosomal_L22"/>
    <property type="match status" value="1"/>
</dbReference>
<evidence type="ECO:0000256" key="9">
    <source>
        <dbReference type="RuleBase" id="RU004006"/>
    </source>
</evidence>
<dbReference type="CDD" id="cd00336">
    <property type="entry name" value="Ribosomal_L22"/>
    <property type="match status" value="1"/>
</dbReference>
<reference evidence="12" key="1">
    <citation type="submission" date="2020-07" db="EMBL/GenBank/DDBJ databases">
        <title>Huge and variable diversity of episymbiotic CPR bacteria and DPANN archaea in groundwater ecosystems.</title>
        <authorList>
            <person name="He C.Y."/>
            <person name="Keren R."/>
            <person name="Whittaker M."/>
            <person name="Farag I.F."/>
            <person name="Doudna J."/>
            <person name="Cate J.H.D."/>
            <person name="Banfield J.F."/>
        </authorList>
    </citation>
    <scope>NUCLEOTIDE SEQUENCE</scope>
    <source>
        <strain evidence="12">NC_groundwater_973_Pr1_S-0.2um_54_13</strain>
    </source>
</reference>
<evidence type="ECO:0000256" key="6">
    <source>
        <dbReference type="ARBA" id="ARBA00035207"/>
    </source>
</evidence>
<organism evidence="12 13">
    <name type="scientific">Candidatus Sungiibacteriota bacterium</name>
    <dbReference type="NCBI Taxonomy" id="2750080"/>
    <lineage>
        <taxon>Bacteria</taxon>
        <taxon>Candidatus Sungiibacteriota</taxon>
    </lineage>
</organism>
<dbReference type="InterPro" id="IPR036394">
    <property type="entry name" value="Ribosomal_uL22_sf"/>
</dbReference>
<accession>A0A932QYB4</accession>
<evidence type="ECO:0000256" key="11">
    <source>
        <dbReference type="SAM" id="MobiDB-lite"/>
    </source>
</evidence>
<comment type="subunit">
    <text evidence="7 9">Part of the 50S ribosomal subunit.</text>
</comment>
<proteinExistence type="inferred from homology"/>
<dbReference type="GO" id="GO:0022625">
    <property type="term" value="C:cytosolic large ribosomal subunit"/>
    <property type="evidence" value="ECO:0007669"/>
    <property type="project" value="TreeGrafter"/>
</dbReference>
<dbReference type="GO" id="GO:0003735">
    <property type="term" value="F:structural constituent of ribosome"/>
    <property type="evidence" value="ECO:0007669"/>
    <property type="project" value="InterPro"/>
</dbReference>
<evidence type="ECO:0000256" key="3">
    <source>
        <dbReference type="ARBA" id="ARBA00022884"/>
    </source>
</evidence>